<dbReference type="PANTHER" id="PTHR33067:SF9">
    <property type="entry name" value="RNA-DIRECTED DNA POLYMERASE"/>
    <property type="match status" value="1"/>
</dbReference>
<organism evidence="1">
    <name type="scientific">Nicotiana tabacum</name>
    <name type="common">Common tobacco</name>
    <dbReference type="NCBI Taxonomy" id="4097"/>
    <lineage>
        <taxon>Eukaryota</taxon>
        <taxon>Viridiplantae</taxon>
        <taxon>Streptophyta</taxon>
        <taxon>Embryophyta</taxon>
        <taxon>Tracheophyta</taxon>
        <taxon>Spermatophyta</taxon>
        <taxon>Magnoliopsida</taxon>
        <taxon>eudicotyledons</taxon>
        <taxon>Gunneridae</taxon>
        <taxon>Pentapetalae</taxon>
        <taxon>asterids</taxon>
        <taxon>lamiids</taxon>
        <taxon>Solanales</taxon>
        <taxon>Solanaceae</taxon>
        <taxon>Nicotianoideae</taxon>
        <taxon>Nicotianeae</taxon>
        <taxon>Nicotiana</taxon>
    </lineage>
</organism>
<dbReference type="OrthoDB" id="1740010at2759"/>
<dbReference type="PaxDb" id="4097-A0A1S3ZK05"/>
<evidence type="ECO:0000313" key="1">
    <source>
        <dbReference type="RefSeq" id="XP_016464568.1"/>
    </source>
</evidence>
<sequence>MPGFAKYLKDLITKYKNIKNEMVSVTHRIKSIIPTTAIQKKEDSGAFTIPCTIGLREFARALCDNGARRSFLATKRDLIDSERNEIKFWVNDEEVTFQASKGMKLSNVYESILVLDAIDVVEDAVEVKMEEECLGEALAQS</sequence>
<reference evidence="1" key="1">
    <citation type="submission" date="2025-08" db="UniProtKB">
        <authorList>
            <consortium name="RefSeq"/>
        </authorList>
    </citation>
    <scope>IDENTIFICATION</scope>
</reference>
<dbReference type="PANTHER" id="PTHR33067">
    <property type="entry name" value="RNA-DIRECTED DNA POLYMERASE-RELATED"/>
    <property type="match status" value="1"/>
</dbReference>
<proteinExistence type="predicted"/>
<dbReference type="AlphaFoldDB" id="A0A1S3ZK05"/>
<name>A0A1S3ZK05_TOBAC</name>
<protein>
    <recommendedName>
        <fullName evidence="2">Aspartic peptidase DDI1-type domain-containing protein</fullName>
    </recommendedName>
</protein>
<evidence type="ECO:0008006" key="2">
    <source>
        <dbReference type="Google" id="ProtNLM"/>
    </source>
</evidence>
<accession>A0A1S3ZK05</accession>
<gene>
    <name evidence="1" type="primary">LOC107787497</name>
</gene>
<dbReference type="RefSeq" id="XP_016464568.1">
    <property type="nucleotide sequence ID" value="XM_016609082.1"/>
</dbReference>
<dbReference type="KEGG" id="nta:107787497"/>